<keyword evidence="1" id="KW-0472">Membrane</keyword>
<dbReference type="Gene3D" id="1.20.120.1760">
    <property type="match status" value="1"/>
</dbReference>
<evidence type="ECO:0000256" key="1">
    <source>
        <dbReference type="SAM" id="Phobius"/>
    </source>
</evidence>
<name>A0A840E443_9BACT</name>
<dbReference type="EC" id="2.7.8.24" evidence="2"/>
<protein>
    <submittedName>
        <fullName evidence="2">Phosphatidylcholine synthase</fullName>
        <ecNumber evidence="2">2.7.8.24</ecNumber>
    </submittedName>
</protein>
<dbReference type="Proteomes" id="UP000576209">
    <property type="component" value="Unassembled WGS sequence"/>
</dbReference>
<evidence type="ECO:0000313" key="2">
    <source>
        <dbReference type="EMBL" id="MBB4078435.1"/>
    </source>
</evidence>
<keyword evidence="1" id="KW-1133">Transmembrane helix</keyword>
<feature type="transmembrane region" description="Helical" evidence="1">
    <location>
        <begin position="178"/>
        <end position="200"/>
    </location>
</feature>
<evidence type="ECO:0000313" key="3">
    <source>
        <dbReference type="Proteomes" id="UP000576209"/>
    </source>
</evidence>
<feature type="transmembrane region" description="Helical" evidence="1">
    <location>
        <begin position="35"/>
        <end position="56"/>
    </location>
</feature>
<proteinExistence type="predicted"/>
<organism evidence="2 3">
    <name type="scientific">Neolewinella aquimaris</name>
    <dbReference type="NCBI Taxonomy" id="1835722"/>
    <lineage>
        <taxon>Bacteria</taxon>
        <taxon>Pseudomonadati</taxon>
        <taxon>Bacteroidota</taxon>
        <taxon>Saprospiria</taxon>
        <taxon>Saprospirales</taxon>
        <taxon>Lewinellaceae</taxon>
        <taxon>Neolewinella</taxon>
    </lineage>
</organism>
<keyword evidence="2" id="KW-0808">Transferase</keyword>
<comment type="caution">
    <text evidence="2">The sequence shown here is derived from an EMBL/GenBank/DDBJ whole genome shotgun (WGS) entry which is preliminary data.</text>
</comment>
<dbReference type="RefSeq" id="WP_183494687.1">
    <property type="nucleotide sequence ID" value="NZ_JACIFF010000002.1"/>
</dbReference>
<sequence>MRKLAAWSVHVFTATGLLAGFMGLLAVTEGRYRTAMMWLLVALVIDGVDGTFARLARVGEVLPRVNGGTIDYVIDFFTYAILPAYLFYAAIELPYLPRLLCCFAMLLSAALYYGMEGMVSADGKHFVGFPVLWNMVVYLLIFVLPDLPQVAVVGLVVTFAVMHFLPILFAYPSRGGRWWPLTLLATVGFIGSAIANVWYYPEASPVWRGVCLVTIAYYAVLAAVDTYAGGGAQERRKPE</sequence>
<feature type="transmembrane region" description="Helical" evidence="1">
    <location>
        <begin position="126"/>
        <end position="144"/>
    </location>
</feature>
<accession>A0A840E443</accession>
<keyword evidence="3" id="KW-1185">Reference proteome</keyword>
<feature type="transmembrane region" description="Helical" evidence="1">
    <location>
        <begin position="68"/>
        <end position="89"/>
    </location>
</feature>
<dbReference type="InterPro" id="IPR043130">
    <property type="entry name" value="CDP-OH_PTrfase_TM_dom"/>
</dbReference>
<feature type="transmembrane region" description="Helical" evidence="1">
    <location>
        <begin position="150"/>
        <end position="171"/>
    </location>
</feature>
<dbReference type="EMBL" id="JACIFF010000002">
    <property type="protein sequence ID" value="MBB4078435.1"/>
    <property type="molecule type" value="Genomic_DNA"/>
</dbReference>
<feature type="transmembrane region" description="Helical" evidence="1">
    <location>
        <begin position="206"/>
        <end position="228"/>
    </location>
</feature>
<feature type="transmembrane region" description="Helical" evidence="1">
    <location>
        <begin position="95"/>
        <end position="114"/>
    </location>
</feature>
<keyword evidence="1" id="KW-0812">Transmembrane</keyword>
<reference evidence="2 3" key="1">
    <citation type="submission" date="2020-08" db="EMBL/GenBank/DDBJ databases">
        <title>Genomic Encyclopedia of Type Strains, Phase IV (KMG-IV): sequencing the most valuable type-strain genomes for metagenomic binning, comparative biology and taxonomic classification.</title>
        <authorList>
            <person name="Goeker M."/>
        </authorList>
    </citation>
    <scope>NUCLEOTIDE SEQUENCE [LARGE SCALE GENOMIC DNA]</scope>
    <source>
        <strain evidence="2 3">DSM 105137</strain>
    </source>
</reference>
<dbReference type="GO" id="GO:0050520">
    <property type="term" value="F:phosphatidylcholine synthase activity"/>
    <property type="evidence" value="ECO:0007669"/>
    <property type="project" value="UniProtKB-EC"/>
</dbReference>
<dbReference type="AlphaFoldDB" id="A0A840E443"/>
<gene>
    <name evidence="2" type="ORF">GGR28_001048</name>
</gene>